<proteinExistence type="inferred from homology"/>
<dbReference type="Pfam" id="PF03583">
    <property type="entry name" value="LIP"/>
    <property type="match status" value="1"/>
</dbReference>
<dbReference type="Proteomes" id="UP000235728">
    <property type="component" value="Unassembled WGS sequence"/>
</dbReference>
<reference evidence="3 4" key="1">
    <citation type="journal article" date="2016" name="Appl. Microbiol. Biotechnol.">
        <title>Characterization of T-DNA insertion mutants with decreased virulence in the entomopathogenic fungus Beauveria bassiana JEF-007.</title>
        <authorList>
            <person name="Kim S."/>
            <person name="Lee S.J."/>
            <person name="Nai Y.S."/>
            <person name="Yu J.S."/>
            <person name="Lee M.R."/>
            <person name="Yang Y.T."/>
            <person name="Kim J.S."/>
        </authorList>
    </citation>
    <scope>NUCLEOTIDE SEQUENCE [LARGE SCALE GENOMIC DNA]</scope>
    <source>
        <strain evidence="3 4">JEF-007</strain>
    </source>
</reference>
<dbReference type="GO" id="GO:0004806">
    <property type="term" value="F:triacylglycerol lipase activity"/>
    <property type="evidence" value="ECO:0007669"/>
    <property type="project" value="UniProtKB-UniRule"/>
</dbReference>
<evidence type="ECO:0000256" key="2">
    <source>
        <dbReference type="PIRNR" id="PIRNR029171"/>
    </source>
</evidence>
<evidence type="ECO:0000256" key="1">
    <source>
        <dbReference type="ARBA" id="ARBA00022801"/>
    </source>
</evidence>
<dbReference type="PIRSF" id="PIRSF029171">
    <property type="entry name" value="Esterase_LipA"/>
    <property type="match status" value="1"/>
</dbReference>
<name>A0A2N6NBY0_BEABA</name>
<feature type="chain" id="PRO_5014494992" evidence="2">
    <location>
        <begin position="19"/>
        <end position="443"/>
    </location>
</feature>
<keyword evidence="1" id="KW-0378">Hydrolase</keyword>
<comment type="caution">
    <text evidence="3">The sequence shown here is derived from an EMBL/GenBank/DDBJ whole genome shotgun (WGS) entry which is preliminary data.</text>
</comment>
<dbReference type="Gene3D" id="1.10.260.130">
    <property type="match status" value="1"/>
</dbReference>
<sequence>MRLAFGLRLLAAAAVVSAWRRMLPVPPSSDSFYHVPRLISNYAPGSIINYRLVPNDVGAFGVKTNLASAYQILYRTNDGNDQATATVLTVLIPPNANHSAVVTFVMAEDAVSIDCAPSYGILLESELLRRTNSATTQLQLLLIEAAMAQGWVVIIPDFEGPQAAFVDSKLGGQATLDGVRAALASGWLTNIQRDATLTLWGYSAGASVALQAAGMRPTYASELNISGAALGGMASPSLSLSIFADINKGPHAGLIPVSLIAFGRADATFQASLDKHLRASARNRFYLPTKQCLGANLASFNNADIFAMFECWDCVVADLVTAIGTHHEPTPVPRSGQIFIYHCVHDELIPIDGIDKQVQDFCRDSAIVHYQRDNGPNLNHRNYGVIGAPHAIEWLRGIYNGTTRQTTCSQETVTSVDLPDWFLDTYPNRVRDPLVKLVAGATK</sequence>
<protein>
    <submittedName>
        <fullName evidence="3">Lipase A</fullName>
    </submittedName>
</protein>
<dbReference type="Gene3D" id="3.40.50.1820">
    <property type="entry name" value="alpha/beta hydrolase"/>
    <property type="match status" value="1"/>
</dbReference>
<dbReference type="GO" id="GO:0016042">
    <property type="term" value="P:lipid catabolic process"/>
    <property type="evidence" value="ECO:0007669"/>
    <property type="project" value="UniProtKB-UniRule"/>
</dbReference>
<evidence type="ECO:0000313" key="4">
    <source>
        <dbReference type="Proteomes" id="UP000235728"/>
    </source>
</evidence>
<comment type="similarity">
    <text evidence="2">Belongs to the AB hydrolase superfamily. Lipase family.</text>
</comment>
<dbReference type="AlphaFoldDB" id="A0A2N6NBY0"/>
<feature type="signal peptide" evidence="2">
    <location>
        <begin position="1"/>
        <end position="18"/>
    </location>
</feature>
<dbReference type="EMBL" id="MRVG01000012">
    <property type="protein sequence ID" value="PMB64784.1"/>
    <property type="molecule type" value="Genomic_DNA"/>
</dbReference>
<dbReference type="OMA" id="VHYERAN"/>
<dbReference type="PANTHER" id="PTHR34853:SF5">
    <property type="entry name" value="LIP-DOMAIN-CONTAINING PROTEIN-RELATED"/>
    <property type="match status" value="1"/>
</dbReference>
<gene>
    <name evidence="3" type="ORF">BM221_009628</name>
</gene>
<dbReference type="InterPro" id="IPR005152">
    <property type="entry name" value="Lipase_secreted"/>
</dbReference>
<evidence type="ECO:0000313" key="3">
    <source>
        <dbReference type="EMBL" id="PMB64784.1"/>
    </source>
</evidence>
<keyword evidence="2" id="KW-0732">Signal</keyword>
<accession>A0A2N6NBY0</accession>
<dbReference type="PANTHER" id="PTHR34853">
    <property type="match status" value="1"/>
</dbReference>
<dbReference type="InterPro" id="IPR029058">
    <property type="entry name" value="AB_hydrolase_fold"/>
</dbReference>
<dbReference type="SUPFAM" id="SSF53474">
    <property type="entry name" value="alpha/beta-Hydrolases"/>
    <property type="match status" value="1"/>
</dbReference>
<organism evidence="3 4">
    <name type="scientific">Beauveria bassiana</name>
    <name type="common">White muscardine disease fungus</name>
    <name type="synonym">Tritirachium shiotae</name>
    <dbReference type="NCBI Taxonomy" id="176275"/>
    <lineage>
        <taxon>Eukaryota</taxon>
        <taxon>Fungi</taxon>
        <taxon>Dikarya</taxon>
        <taxon>Ascomycota</taxon>
        <taxon>Pezizomycotina</taxon>
        <taxon>Sordariomycetes</taxon>
        <taxon>Hypocreomycetidae</taxon>
        <taxon>Hypocreales</taxon>
        <taxon>Cordycipitaceae</taxon>
        <taxon>Beauveria</taxon>
    </lineage>
</organism>